<dbReference type="AlphaFoldDB" id="A0A172YG01"/>
<proteinExistence type="inferred from homology"/>
<keyword evidence="3" id="KW-1185">Reference proteome</keyword>
<comment type="similarity">
    <text evidence="1">Belongs to the DsrF/TusC family.</text>
</comment>
<organism evidence="2 3">
    <name type="scientific">Halotalea alkalilenta</name>
    <dbReference type="NCBI Taxonomy" id="376489"/>
    <lineage>
        <taxon>Bacteria</taxon>
        <taxon>Pseudomonadati</taxon>
        <taxon>Pseudomonadota</taxon>
        <taxon>Gammaproteobacteria</taxon>
        <taxon>Oceanospirillales</taxon>
        <taxon>Halomonadaceae</taxon>
        <taxon>Halotalea</taxon>
    </lineage>
</organism>
<dbReference type="InterPro" id="IPR017462">
    <property type="entry name" value="Sulphur_relay_TusC/DsrF"/>
</dbReference>
<dbReference type="SUPFAM" id="SSF75169">
    <property type="entry name" value="DsrEFH-like"/>
    <property type="match status" value="1"/>
</dbReference>
<accession>A0A172YG01</accession>
<evidence type="ECO:0000313" key="3">
    <source>
        <dbReference type="Proteomes" id="UP000077875"/>
    </source>
</evidence>
<dbReference type="PANTHER" id="PTHR38780:SF1">
    <property type="entry name" value="PROTEIN TUSC"/>
    <property type="match status" value="1"/>
</dbReference>
<sequence>MPDTPVSLLIVVRHAPHGTSWLREALDLALVGATFGCEVALHFCDEGVMALVEGQGAGALGQKGTAPTLDVLALYDIERLYVDEASLSERGLDTEALAHEVEFAELAELVREYDRVFTF</sequence>
<evidence type="ECO:0000313" key="2">
    <source>
        <dbReference type="EMBL" id="ANF58134.1"/>
    </source>
</evidence>
<dbReference type="InterPro" id="IPR003787">
    <property type="entry name" value="Sulphur_relay_DsrE/F-like"/>
</dbReference>
<name>A0A172YG01_9GAMM</name>
<evidence type="ECO:0000256" key="1">
    <source>
        <dbReference type="ARBA" id="ARBA00005996"/>
    </source>
</evidence>
<reference evidence="2 3" key="1">
    <citation type="submission" date="2016-04" db="EMBL/GenBank/DDBJ databases">
        <title>Complete Genome Sequence of Halotalea alkalilenta IHB B 13600.</title>
        <authorList>
            <person name="Swarnkar M.K."/>
            <person name="Sharma A."/>
            <person name="Kaushal K."/>
            <person name="Soni R."/>
            <person name="Rana S."/>
            <person name="Singh A.K."/>
            <person name="Gulati A."/>
        </authorList>
    </citation>
    <scope>NUCLEOTIDE SEQUENCE [LARGE SCALE GENOMIC DNA]</scope>
    <source>
        <strain evidence="2 3">IHB B 13600</strain>
    </source>
</reference>
<dbReference type="InterPro" id="IPR027396">
    <property type="entry name" value="DsrEFH-like"/>
</dbReference>
<dbReference type="Pfam" id="PF02635">
    <property type="entry name" value="DsrE"/>
    <property type="match status" value="1"/>
</dbReference>
<dbReference type="KEGG" id="haa:A5892_12205"/>
<dbReference type="STRING" id="376489.A5892_12205"/>
<dbReference type="NCBIfam" id="TIGR03010">
    <property type="entry name" value="sulf_tusC_dsrF"/>
    <property type="match status" value="1"/>
</dbReference>
<dbReference type="Proteomes" id="UP000077875">
    <property type="component" value="Chromosome"/>
</dbReference>
<dbReference type="NCBIfam" id="NF001238">
    <property type="entry name" value="PRK00211.1"/>
    <property type="match status" value="1"/>
</dbReference>
<dbReference type="RefSeq" id="WP_064123036.1">
    <property type="nucleotide sequence ID" value="NZ_CP015243.1"/>
</dbReference>
<dbReference type="PANTHER" id="PTHR38780">
    <property type="entry name" value="PROTEIN TUSC"/>
    <property type="match status" value="1"/>
</dbReference>
<protein>
    <submittedName>
        <fullName evidence="2">Sulfur relay protein TusC/DsrF</fullName>
    </submittedName>
</protein>
<dbReference type="Gene3D" id="3.40.1260.10">
    <property type="entry name" value="DsrEFH-like"/>
    <property type="match status" value="1"/>
</dbReference>
<dbReference type="EMBL" id="CP015243">
    <property type="protein sequence ID" value="ANF58134.1"/>
    <property type="molecule type" value="Genomic_DNA"/>
</dbReference>
<gene>
    <name evidence="2" type="ORF">A5892_12205</name>
</gene>